<reference evidence="2 3" key="1">
    <citation type="journal article" date="2015" name="Fungal Genet. Biol.">
        <title>Evolution of novel wood decay mechanisms in Agaricales revealed by the genome sequences of Fistulina hepatica and Cylindrobasidium torrendii.</title>
        <authorList>
            <person name="Floudas D."/>
            <person name="Held B.W."/>
            <person name="Riley R."/>
            <person name="Nagy L.G."/>
            <person name="Koehler G."/>
            <person name="Ransdell A.S."/>
            <person name="Younus H."/>
            <person name="Chow J."/>
            <person name="Chiniquy J."/>
            <person name="Lipzen A."/>
            <person name="Tritt A."/>
            <person name="Sun H."/>
            <person name="Haridas S."/>
            <person name="LaButti K."/>
            <person name="Ohm R.A."/>
            <person name="Kues U."/>
            <person name="Blanchette R.A."/>
            <person name="Grigoriev I.V."/>
            <person name="Minto R.E."/>
            <person name="Hibbett D.S."/>
        </authorList>
    </citation>
    <scope>NUCLEOTIDE SEQUENCE [LARGE SCALE GENOMIC DNA]</scope>
    <source>
        <strain evidence="2 3">FP15055 ss-10</strain>
    </source>
</reference>
<evidence type="ECO:0000313" key="2">
    <source>
        <dbReference type="EMBL" id="KIY74253.1"/>
    </source>
</evidence>
<dbReference type="Proteomes" id="UP000054007">
    <property type="component" value="Unassembled WGS sequence"/>
</dbReference>
<feature type="compositionally biased region" description="Basic and acidic residues" evidence="1">
    <location>
        <begin position="1"/>
        <end position="17"/>
    </location>
</feature>
<evidence type="ECO:0000256" key="1">
    <source>
        <dbReference type="SAM" id="MobiDB-lite"/>
    </source>
</evidence>
<dbReference type="AlphaFoldDB" id="A0A0D7BUT0"/>
<accession>A0A0D7BUT0</accession>
<evidence type="ECO:0000313" key="3">
    <source>
        <dbReference type="Proteomes" id="UP000054007"/>
    </source>
</evidence>
<organism evidence="2 3">
    <name type="scientific">Cylindrobasidium torrendii FP15055 ss-10</name>
    <dbReference type="NCBI Taxonomy" id="1314674"/>
    <lineage>
        <taxon>Eukaryota</taxon>
        <taxon>Fungi</taxon>
        <taxon>Dikarya</taxon>
        <taxon>Basidiomycota</taxon>
        <taxon>Agaricomycotina</taxon>
        <taxon>Agaricomycetes</taxon>
        <taxon>Agaricomycetidae</taxon>
        <taxon>Agaricales</taxon>
        <taxon>Marasmiineae</taxon>
        <taxon>Physalacriaceae</taxon>
        <taxon>Cylindrobasidium</taxon>
    </lineage>
</organism>
<gene>
    <name evidence="2" type="ORF">CYLTODRAFT_448017</name>
</gene>
<name>A0A0D7BUT0_9AGAR</name>
<proteinExistence type="predicted"/>
<dbReference type="EMBL" id="KN880431">
    <property type="protein sequence ID" value="KIY74253.1"/>
    <property type="molecule type" value="Genomic_DNA"/>
</dbReference>
<sequence>MAEEEPHGPHDRVRVRPQEAPGGHHRHIEGDSADEGEDANFVGEAVGTARRRCAEVCLEGHDLRLDAEVARLCRLGLDTHPLLADGILRVHHHDGLGSAPHRGAIHHHRQDDHVRPQGPRLGLVVVKYLQRVDMMVVGHRLDCRFDPPPGHHLAALERLPLHGEGVVPL</sequence>
<keyword evidence="3" id="KW-1185">Reference proteome</keyword>
<feature type="region of interest" description="Disordered" evidence="1">
    <location>
        <begin position="1"/>
        <end position="37"/>
    </location>
</feature>
<protein>
    <submittedName>
        <fullName evidence="2">Uncharacterized protein</fullName>
    </submittedName>
</protein>